<dbReference type="Proteomes" id="UP000190667">
    <property type="component" value="Unassembled WGS sequence"/>
</dbReference>
<dbReference type="STRING" id="1926881.BTJ39_09880"/>
<organism evidence="3 4">
    <name type="scientific">Izhakiella australiensis</name>
    <dbReference type="NCBI Taxonomy" id="1926881"/>
    <lineage>
        <taxon>Bacteria</taxon>
        <taxon>Pseudomonadati</taxon>
        <taxon>Pseudomonadota</taxon>
        <taxon>Gammaproteobacteria</taxon>
        <taxon>Enterobacterales</taxon>
        <taxon>Erwiniaceae</taxon>
        <taxon>Izhakiella</taxon>
    </lineage>
</organism>
<evidence type="ECO:0000313" key="4">
    <source>
        <dbReference type="Proteomes" id="UP000190667"/>
    </source>
</evidence>
<evidence type="ECO:0000259" key="2">
    <source>
        <dbReference type="Pfam" id="PF06812"/>
    </source>
</evidence>
<comment type="caution">
    <text evidence="3">The sequence shown here is derived from an EMBL/GenBank/DDBJ whole genome shotgun (WGS) entry which is preliminary data.</text>
</comment>
<dbReference type="AlphaFoldDB" id="A0A1S8YMX0"/>
<dbReference type="PANTHER" id="PTHR37951">
    <property type="entry name" value="CYTOPLASMIC PROTEIN-RELATED"/>
    <property type="match status" value="1"/>
</dbReference>
<protein>
    <recommendedName>
        <fullName evidence="2">ImpA N-terminal domain-containing protein</fullName>
    </recommendedName>
</protein>
<dbReference type="InterPro" id="IPR010657">
    <property type="entry name" value="ImpA_N"/>
</dbReference>
<evidence type="ECO:0000313" key="3">
    <source>
        <dbReference type="EMBL" id="OON40195.1"/>
    </source>
</evidence>
<sequence>MPALNITECPEWYRSVTDTVPDTPPCGESLEYDPDFIMLQREIQPRLGAEYGDFVEAVEPINWADTERNTLKLLQRSKDVRLVIILMRCRLRQIGLPALPEGLKTLLWMLKSWPDHLHPQLLDEGEFTPIMRANAFAELESNEGFLADIRQQTLPAVSGLHITIRDIERASSSPREEDALTEEARQQILQAWQNQHQPLIQLFKQAFELTTLLKETLQQQMPGEDAPDLTRLLTLFGYFFSSSSIASTPPPAEETDEPAPRTLAEDSDSEIPNAVQTNTEAALPGETGRVREKMASRAEALQCLREVRAWFTQTEPSSPVITLLAFTEQTIGKSFTELLQLLPAEVIAKIATSQE</sequence>
<reference evidence="3 4" key="1">
    <citation type="submission" date="2016-12" db="EMBL/GenBank/DDBJ databases">
        <title>Izhakiella australiana sp. nov. of genus Izhakiella isolated from Australian desert.</title>
        <authorList>
            <person name="Ji M."/>
        </authorList>
    </citation>
    <scope>NUCLEOTIDE SEQUENCE [LARGE SCALE GENOMIC DNA]</scope>
    <source>
        <strain evidence="3 4">D4N98</strain>
    </source>
</reference>
<gene>
    <name evidence="3" type="ORF">BTJ39_09880</name>
</gene>
<feature type="domain" description="ImpA N-terminal" evidence="2">
    <location>
        <begin position="20"/>
        <end position="140"/>
    </location>
</feature>
<dbReference type="PANTHER" id="PTHR37951:SF1">
    <property type="entry name" value="TYPE VI SECRETION SYSTEM COMPONENT TSSA1"/>
    <property type="match status" value="1"/>
</dbReference>
<proteinExistence type="predicted"/>
<name>A0A1S8YMX0_9GAMM</name>
<dbReference type="EMBL" id="MRUL01000005">
    <property type="protein sequence ID" value="OON40195.1"/>
    <property type="molecule type" value="Genomic_DNA"/>
</dbReference>
<dbReference type="OrthoDB" id="9771118at2"/>
<dbReference type="InterPro" id="IPR017740">
    <property type="entry name" value="TssA-like"/>
</dbReference>
<evidence type="ECO:0000256" key="1">
    <source>
        <dbReference type="SAM" id="MobiDB-lite"/>
    </source>
</evidence>
<dbReference type="RefSeq" id="WP_078002524.1">
    <property type="nucleotide sequence ID" value="NZ_MRUL01000005.1"/>
</dbReference>
<accession>A0A1S8YMX0</accession>
<feature type="region of interest" description="Disordered" evidence="1">
    <location>
        <begin position="245"/>
        <end position="270"/>
    </location>
</feature>
<dbReference type="Pfam" id="PF06812">
    <property type="entry name" value="ImpA_N"/>
    <property type="match status" value="1"/>
</dbReference>
<keyword evidence="4" id="KW-1185">Reference proteome</keyword>